<keyword evidence="2" id="KW-1003">Cell membrane</keyword>
<dbReference type="SUPFAM" id="SSF52540">
    <property type="entry name" value="P-loop containing nucleoside triphosphate hydrolases"/>
    <property type="match status" value="2"/>
</dbReference>
<dbReference type="Proteomes" id="UP001230156">
    <property type="component" value="Unassembled WGS sequence"/>
</dbReference>
<keyword evidence="4" id="KW-0677">Repeat</keyword>
<dbReference type="InterPro" id="IPR003439">
    <property type="entry name" value="ABC_transporter-like_ATP-bd"/>
</dbReference>
<dbReference type="PANTHER" id="PTHR43790:SF3">
    <property type="entry name" value="D-ALLOSE IMPORT ATP-BINDING PROTEIN ALSA-RELATED"/>
    <property type="match status" value="1"/>
</dbReference>
<evidence type="ECO:0000256" key="3">
    <source>
        <dbReference type="ARBA" id="ARBA00022597"/>
    </source>
</evidence>
<keyword evidence="11" id="KW-1185">Reference proteome</keyword>
<evidence type="ECO:0000256" key="1">
    <source>
        <dbReference type="ARBA" id="ARBA00022448"/>
    </source>
</evidence>
<name>A0ABU0YTU8_9PROT</name>
<accession>A0ABU0YTU8</accession>
<dbReference type="Gene3D" id="3.40.50.300">
    <property type="entry name" value="P-loop containing nucleotide triphosphate hydrolases"/>
    <property type="match status" value="2"/>
</dbReference>
<feature type="domain" description="ABC transporter" evidence="9">
    <location>
        <begin position="9"/>
        <end position="247"/>
    </location>
</feature>
<evidence type="ECO:0000256" key="2">
    <source>
        <dbReference type="ARBA" id="ARBA00022475"/>
    </source>
</evidence>
<dbReference type="Pfam" id="PF00005">
    <property type="entry name" value="ABC_tran"/>
    <property type="match status" value="2"/>
</dbReference>
<keyword evidence="1" id="KW-0813">Transport</keyword>
<dbReference type="PROSITE" id="PS50893">
    <property type="entry name" value="ABC_TRANSPORTER_2"/>
    <property type="match status" value="2"/>
</dbReference>
<dbReference type="PROSITE" id="PS00211">
    <property type="entry name" value="ABC_TRANSPORTER_1"/>
    <property type="match status" value="1"/>
</dbReference>
<evidence type="ECO:0000256" key="7">
    <source>
        <dbReference type="ARBA" id="ARBA00022967"/>
    </source>
</evidence>
<dbReference type="InterPro" id="IPR003593">
    <property type="entry name" value="AAA+_ATPase"/>
</dbReference>
<dbReference type="PANTHER" id="PTHR43790">
    <property type="entry name" value="CARBOHYDRATE TRANSPORT ATP-BINDING PROTEIN MG119-RELATED"/>
    <property type="match status" value="1"/>
</dbReference>
<keyword evidence="6 10" id="KW-0067">ATP-binding</keyword>
<dbReference type="CDD" id="cd03216">
    <property type="entry name" value="ABC_Carb_Monos_I"/>
    <property type="match status" value="1"/>
</dbReference>
<evidence type="ECO:0000313" key="11">
    <source>
        <dbReference type="Proteomes" id="UP001230156"/>
    </source>
</evidence>
<evidence type="ECO:0000259" key="9">
    <source>
        <dbReference type="PROSITE" id="PS50893"/>
    </source>
</evidence>
<evidence type="ECO:0000313" key="10">
    <source>
        <dbReference type="EMBL" id="MDQ7251152.1"/>
    </source>
</evidence>
<keyword evidence="7" id="KW-1278">Translocase</keyword>
<protein>
    <submittedName>
        <fullName evidence="10">Sugar ABC transporter ATP-binding protein</fullName>
    </submittedName>
</protein>
<keyword evidence="8" id="KW-0472">Membrane</keyword>
<evidence type="ECO:0000256" key="4">
    <source>
        <dbReference type="ARBA" id="ARBA00022737"/>
    </source>
</evidence>
<keyword evidence="3" id="KW-0762">Sugar transport</keyword>
<dbReference type="SMART" id="SM00382">
    <property type="entry name" value="AAA"/>
    <property type="match status" value="2"/>
</dbReference>
<reference evidence="11" key="1">
    <citation type="submission" date="2023-08" db="EMBL/GenBank/DDBJ databases">
        <title>Rhodospirillaceae gen. nov., a novel taxon isolated from the Yangtze River Yuezi River estuary sludge.</title>
        <authorList>
            <person name="Ruan L."/>
        </authorList>
    </citation>
    <scope>NUCLEOTIDE SEQUENCE [LARGE SCALE GENOMIC DNA]</scope>
    <source>
        <strain evidence="11">R-7</strain>
    </source>
</reference>
<dbReference type="InterPro" id="IPR027417">
    <property type="entry name" value="P-loop_NTPase"/>
</dbReference>
<comment type="caution">
    <text evidence="10">The sequence shown here is derived from an EMBL/GenBank/DDBJ whole genome shotgun (WGS) entry which is preliminary data.</text>
</comment>
<evidence type="ECO:0000256" key="8">
    <source>
        <dbReference type="ARBA" id="ARBA00023136"/>
    </source>
</evidence>
<organism evidence="10 11">
    <name type="scientific">Dongia sedimenti</name>
    <dbReference type="NCBI Taxonomy" id="3064282"/>
    <lineage>
        <taxon>Bacteria</taxon>
        <taxon>Pseudomonadati</taxon>
        <taxon>Pseudomonadota</taxon>
        <taxon>Alphaproteobacteria</taxon>
        <taxon>Rhodospirillales</taxon>
        <taxon>Dongiaceae</taxon>
        <taxon>Dongia</taxon>
    </lineage>
</organism>
<feature type="domain" description="ABC transporter" evidence="9">
    <location>
        <begin position="261"/>
        <end position="502"/>
    </location>
</feature>
<sequence length="510" mass="55012">MGEPNQPFLELNAISKTYPGVVALNDVSLAVGRGEIVGLIGENGAGKSTLMKVLGGVIAPTSGTIKVDGREHAGLTVNDAIKSGIAFVHQELNLFDNLDVAGNVFIGREPLYGGPLKLLDRKKLHRQVQPLLDKLGVDFASDTLVADLSLAQRQLLEIAKALSLDARLVIMDEPTSSLTLSETERLLGVMNDLRADGVSIIFISHRLNEVKFCADRVVVLRDGRMVGGLDRTEARPEAMIRLMIGRDLKSLYIPPQAPPGAPALEIMDFRTTAFPNHPVSLTLRRGEILGLAGLVGAGRTELARAVFGIDRRLGGDLKIDGQAVGIGTPRDAIDRGLFLVPEDRKQSGLHLDFSLTENISLPDLVRYAPGMLISGAAEGKNAEAQKRRLNIKAFDVATVAGTLSGGNQQKIVLAKWLSMKPSIIIFDEPTRGIDVGAKSEIYQLMRNLADAGVAVLMISSDMEEVIGVSDRMAVMHEGAISGFLERDRFSEHNVLQLAVGKRLDREGHLN</sequence>
<dbReference type="CDD" id="cd03215">
    <property type="entry name" value="ABC_Carb_Monos_II"/>
    <property type="match status" value="1"/>
</dbReference>
<dbReference type="GO" id="GO:0005524">
    <property type="term" value="F:ATP binding"/>
    <property type="evidence" value="ECO:0007669"/>
    <property type="project" value="UniProtKB-KW"/>
</dbReference>
<evidence type="ECO:0000256" key="5">
    <source>
        <dbReference type="ARBA" id="ARBA00022741"/>
    </source>
</evidence>
<dbReference type="InterPro" id="IPR050107">
    <property type="entry name" value="ABC_carbohydrate_import_ATPase"/>
</dbReference>
<dbReference type="InterPro" id="IPR017871">
    <property type="entry name" value="ABC_transporter-like_CS"/>
</dbReference>
<keyword evidence="5" id="KW-0547">Nucleotide-binding</keyword>
<dbReference type="EMBL" id="JAUYVI010000009">
    <property type="protein sequence ID" value="MDQ7251152.1"/>
    <property type="molecule type" value="Genomic_DNA"/>
</dbReference>
<evidence type="ECO:0000256" key="6">
    <source>
        <dbReference type="ARBA" id="ARBA00022840"/>
    </source>
</evidence>
<dbReference type="RefSeq" id="WP_379961237.1">
    <property type="nucleotide sequence ID" value="NZ_JAUYVI010000009.1"/>
</dbReference>
<gene>
    <name evidence="10" type="ORF">Q8A70_25925</name>
</gene>
<proteinExistence type="predicted"/>